<reference evidence="5" key="1">
    <citation type="journal article" date="2019" name="Int. J. Syst. Evol. Microbiol.">
        <title>The Global Catalogue of Microorganisms (GCM) 10K type strain sequencing project: providing services to taxonomists for standard genome sequencing and annotation.</title>
        <authorList>
            <consortium name="The Broad Institute Genomics Platform"/>
            <consortium name="The Broad Institute Genome Sequencing Center for Infectious Disease"/>
            <person name="Wu L."/>
            <person name="Ma J."/>
        </authorList>
    </citation>
    <scope>NUCLEOTIDE SEQUENCE [LARGE SCALE GENOMIC DNA]</scope>
    <source>
        <strain evidence="5">JCM 18304</strain>
    </source>
</reference>
<dbReference type="Pfam" id="PF00106">
    <property type="entry name" value="adh_short"/>
    <property type="match status" value="1"/>
</dbReference>
<dbReference type="Proteomes" id="UP001501570">
    <property type="component" value="Unassembled WGS sequence"/>
</dbReference>
<dbReference type="InterPro" id="IPR002347">
    <property type="entry name" value="SDR_fam"/>
</dbReference>
<dbReference type="InterPro" id="IPR020904">
    <property type="entry name" value="Sc_DH/Rdtase_CS"/>
</dbReference>
<sequence>MTQPEYRSMGGRTALVTGGSGGIGAATALRLAEAGADVAVTYHGHRQEAEAAASQIRELGRRGVALPADLSEPSAPAELVGRVREEFGALDVLVANAGTGHQLAWDDDELDLDTWDLTMAVNLRAPWLLTRAALPAMISRNFGRVLYVSSVAALNGGIVGPHYAASKAGLHGLMHHLAARVAAHGVTVNTIAPALITGTRFFPGEPAGSRTMPVPIPVGRTGRPEEVADLAVAMLTNAYLTDKVITLDGGLYPS</sequence>
<name>A0ABP9RQM1_9ACTN</name>
<evidence type="ECO:0000256" key="1">
    <source>
        <dbReference type="ARBA" id="ARBA00006484"/>
    </source>
</evidence>
<gene>
    <name evidence="4" type="ORF">GCM10023322_20150</name>
</gene>
<evidence type="ECO:0000313" key="4">
    <source>
        <dbReference type="EMBL" id="GAA5182687.1"/>
    </source>
</evidence>
<evidence type="ECO:0000256" key="2">
    <source>
        <dbReference type="RuleBase" id="RU000363"/>
    </source>
</evidence>
<evidence type="ECO:0000259" key="3">
    <source>
        <dbReference type="SMART" id="SM00822"/>
    </source>
</evidence>
<dbReference type="SMART" id="SM00822">
    <property type="entry name" value="PKS_KR"/>
    <property type="match status" value="1"/>
</dbReference>
<dbReference type="PANTHER" id="PTHR42760">
    <property type="entry name" value="SHORT-CHAIN DEHYDROGENASES/REDUCTASES FAMILY MEMBER"/>
    <property type="match status" value="1"/>
</dbReference>
<dbReference type="InterPro" id="IPR036291">
    <property type="entry name" value="NAD(P)-bd_dom_sf"/>
</dbReference>
<evidence type="ECO:0000313" key="5">
    <source>
        <dbReference type="Proteomes" id="UP001501570"/>
    </source>
</evidence>
<feature type="domain" description="Ketoreductase" evidence="3">
    <location>
        <begin position="12"/>
        <end position="227"/>
    </location>
</feature>
<dbReference type="EMBL" id="BAABJQ010000005">
    <property type="protein sequence ID" value="GAA5182687.1"/>
    <property type="molecule type" value="Genomic_DNA"/>
</dbReference>
<dbReference type="PRINTS" id="PR00081">
    <property type="entry name" value="GDHRDH"/>
</dbReference>
<dbReference type="InterPro" id="IPR057326">
    <property type="entry name" value="KR_dom"/>
</dbReference>
<proteinExistence type="inferred from homology"/>
<organism evidence="4 5">
    <name type="scientific">Rugosimonospora acidiphila</name>
    <dbReference type="NCBI Taxonomy" id="556531"/>
    <lineage>
        <taxon>Bacteria</taxon>
        <taxon>Bacillati</taxon>
        <taxon>Actinomycetota</taxon>
        <taxon>Actinomycetes</taxon>
        <taxon>Micromonosporales</taxon>
        <taxon>Micromonosporaceae</taxon>
        <taxon>Rugosimonospora</taxon>
    </lineage>
</organism>
<protein>
    <submittedName>
        <fullName evidence="4">3-oxoacyl-ACP reductase FabG</fullName>
    </submittedName>
</protein>
<dbReference type="PRINTS" id="PR00080">
    <property type="entry name" value="SDRFAMILY"/>
</dbReference>
<dbReference type="PROSITE" id="PS00061">
    <property type="entry name" value="ADH_SHORT"/>
    <property type="match status" value="1"/>
</dbReference>
<keyword evidence="5" id="KW-1185">Reference proteome</keyword>
<comment type="similarity">
    <text evidence="1 2">Belongs to the short-chain dehydrogenases/reductases (SDR) family.</text>
</comment>
<dbReference type="SUPFAM" id="SSF51735">
    <property type="entry name" value="NAD(P)-binding Rossmann-fold domains"/>
    <property type="match status" value="1"/>
</dbReference>
<dbReference type="PANTHER" id="PTHR42760:SF135">
    <property type="entry name" value="BLL7886 PROTEIN"/>
    <property type="match status" value="1"/>
</dbReference>
<dbReference type="CDD" id="cd05233">
    <property type="entry name" value="SDR_c"/>
    <property type="match status" value="1"/>
</dbReference>
<accession>A0ABP9RQM1</accession>
<dbReference type="Gene3D" id="3.40.50.720">
    <property type="entry name" value="NAD(P)-binding Rossmann-like Domain"/>
    <property type="match status" value="1"/>
</dbReference>
<comment type="caution">
    <text evidence="4">The sequence shown here is derived from an EMBL/GenBank/DDBJ whole genome shotgun (WGS) entry which is preliminary data.</text>
</comment>
<dbReference type="RefSeq" id="WP_345628274.1">
    <property type="nucleotide sequence ID" value="NZ_BAABJQ010000005.1"/>
</dbReference>